<dbReference type="Proteomes" id="UP001374599">
    <property type="component" value="Unassembled WGS sequence"/>
</dbReference>
<evidence type="ECO:0000313" key="1">
    <source>
        <dbReference type="EMBL" id="GMQ65276.1"/>
    </source>
</evidence>
<dbReference type="EMBL" id="BTPU01000105">
    <property type="protein sequence ID" value="GMQ65276.1"/>
    <property type="molecule type" value="Genomic_DNA"/>
</dbReference>
<accession>A0ACB5UQP5</accession>
<evidence type="ECO:0000313" key="2">
    <source>
        <dbReference type="Proteomes" id="UP001374599"/>
    </source>
</evidence>
<sequence>MKSYKEIAEMLEKHIDKLMINVKEALSKDVAYTMEIWNTSIIRSDKEENKFSTNEKLNLYSKMLRYAETLMEPSLDTKNQYGAYRGMYVFHIYTTMKENLEELQGINKEADKEQVKLNDDIRSSVDFIVFSLIRDEYTDQEVETILSQVKEIMADPSKQPKFINCKKCGYRFCQEEDNYCTSCGNKM</sequence>
<organism evidence="1 2">
    <name type="scientific">Vallitalea maricola</name>
    <dbReference type="NCBI Taxonomy" id="3074433"/>
    <lineage>
        <taxon>Bacteria</taxon>
        <taxon>Bacillati</taxon>
        <taxon>Bacillota</taxon>
        <taxon>Clostridia</taxon>
        <taxon>Lachnospirales</taxon>
        <taxon>Vallitaleaceae</taxon>
        <taxon>Vallitalea</taxon>
    </lineage>
</organism>
<gene>
    <name evidence="1" type="ORF">AN2V17_45190</name>
</gene>
<keyword evidence="2" id="KW-1185">Reference proteome</keyword>
<comment type="caution">
    <text evidence="1">The sequence shown here is derived from an EMBL/GenBank/DDBJ whole genome shotgun (WGS) entry which is preliminary data.</text>
</comment>
<proteinExistence type="predicted"/>
<name>A0ACB5UQP5_9FIRM</name>
<protein>
    <submittedName>
        <fullName evidence="1">Uncharacterized protein</fullName>
    </submittedName>
</protein>
<reference evidence="1" key="1">
    <citation type="submission" date="2023-09" db="EMBL/GenBank/DDBJ databases">
        <title>Vallitalea sediminicola and Vallitalea maricola sp. nov., anaerobic bacteria isolated from marine sediment.</title>
        <authorList>
            <person name="Hirano S."/>
            <person name="Maeda A."/>
            <person name="Terahara T."/>
            <person name="Mori K."/>
            <person name="Hamada M."/>
            <person name="Matsumoto R."/>
            <person name="Kobayashi T."/>
        </authorList>
    </citation>
    <scope>NUCLEOTIDE SEQUENCE</scope>
    <source>
        <strain evidence="1">AN17-2</strain>
    </source>
</reference>